<accession>A0A427XV40</accession>
<dbReference type="Pfam" id="PF00076">
    <property type="entry name" value="RRM_1"/>
    <property type="match status" value="1"/>
</dbReference>
<sequence length="564" mass="59268">MALSDFFAETTSSDWADDMDLPTAPAARDPNAGPKRGEPGYLDSMPDRGARGAFPGAPPSREELPLPTVPPFTAFVGNLTFETDEEELRSFFGDLEPTSVRLVKDATGKPKGFGYVEFPSQDKLKGALDRSMSQLGGRTVRVSVADAPANRREFTPSAAEESNQWRRATPLAPREAPAMAPRRGGSFNSPTEPGPDRDWGAARGARFVPAPPPSGLRRDSSGMGREREGGREREVTPTVADDASQWRSAKPLVTPASAVPGRREAPPHQSGAGASETPSPSLAETESTWSRGTKVRTPQELPSRSGTTSPDERDWRRAPPATTSGQGSADGESPRLAPAAPAERRRLNLAPRSVPQSPATTGPEPASARASIFGGAKPIDSATKEKEAADKLAAKGEERRQAQIKAKEDEERKSKELAEERQRMIREAQEKAQAEVSGGKPRGAGAGAGAGGARPARGGAPGQSGPGRRTSGDVRSPTSPRAKSHPVQPAAEDGFEAVARGGARKTSQSGAAVATEQQKKDSGVKKGFSFAAAAMAEGLVDEDQDEVGDNAVDEVTNGVKEVAV</sequence>
<feature type="region of interest" description="Disordered" evidence="3">
    <location>
        <begin position="143"/>
        <end position="524"/>
    </location>
</feature>
<dbReference type="SUPFAM" id="SSF54928">
    <property type="entry name" value="RNA-binding domain, RBD"/>
    <property type="match status" value="1"/>
</dbReference>
<evidence type="ECO:0000256" key="2">
    <source>
        <dbReference type="PROSITE-ProRule" id="PRU00176"/>
    </source>
</evidence>
<dbReference type="AlphaFoldDB" id="A0A427XV40"/>
<comment type="caution">
    <text evidence="5">The sequence shown here is derived from an EMBL/GenBank/DDBJ whole genome shotgun (WGS) entry which is preliminary data.</text>
</comment>
<dbReference type="PANTHER" id="PTHR23236:SF11">
    <property type="entry name" value="EUKARYOTIC TRANSLATION INITIATION FACTOR 4H"/>
    <property type="match status" value="1"/>
</dbReference>
<feature type="compositionally biased region" description="Basic and acidic residues" evidence="3">
    <location>
        <begin position="216"/>
        <end position="235"/>
    </location>
</feature>
<dbReference type="InterPro" id="IPR035979">
    <property type="entry name" value="RBD_domain_sf"/>
</dbReference>
<feature type="compositionally biased region" description="Gly residues" evidence="3">
    <location>
        <begin position="440"/>
        <end position="452"/>
    </location>
</feature>
<evidence type="ECO:0000313" key="6">
    <source>
        <dbReference type="Proteomes" id="UP000279259"/>
    </source>
</evidence>
<name>A0A427XV40_9TREE</name>
<feature type="domain" description="RRM" evidence="4">
    <location>
        <begin position="72"/>
        <end position="147"/>
    </location>
</feature>
<dbReference type="PROSITE" id="PS50102">
    <property type="entry name" value="RRM"/>
    <property type="match status" value="1"/>
</dbReference>
<keyword evidence="6" id="KW-1185">Reference proteome</keyword>
<dbReference type="PANTHER" id="PTHR23236">
    <property type="entry name" value="EUKARYOTIC TRANSLATION INITIATION FACTOR 4B/4H"/>
    <property type="match status" value="1"/>
</dbReference>
<organism evidence="5 6">
    <name type="scientific">Saitozyma podzolica</name>
    <dbReference type="NCBI Taxonomy" id="1890683"/>
    <lineage>
        <taxon>Eukaryota</taxon>
        <taxon>Fungi</taxon>
        <taxon>Dikarya</taxon>
        <taxon>Basidiomycota</taxon>
        <taxon>Agaricomycotina</taxon>
        <taxon>Tremellomycetes</taxon>
        <taxon>Tremellales</taxon>
        <taxon>Trimorphomycetaceae</taxon>
        <taxon>Saitozyma</taxon>
    </lineage>
</organism>
<dbReference type="Proteomes" id="UP000279259">
    <property type="component" value="Unassembled WGS sequence"/>
</dbReference>
<proteinExistence type="predicted"/>
<reference evidence="5 6" key="1">
    <citation type="submission" date="2018-11" db="EMBL/GenBank/DDBJ databases">
        <title>Genome sequence of Saitozyma podzolica DSM 27192.</title>
        <authorList>
            <person name="Aliyu H."/>
            <person name="Gorte O."/>
            <person name="Ochsenreither K."/>
        </authorList>
    </citation>
    <scope>NUCLEOTIDE SEQUENCE [LARGE SCALE GENOMIC DNA]</scope>
    <source>
        <strain evidence="5 6">DSM 27192</strain>
    </source>
</reference>
<evidence type="ECO:0000259" key="4">
    <source>
        <dbReference type="PROSITE" id="PS50102"/>
    </source>
</evidence>
<feature type="compositionally biased region" description="Polar residues" evidence="3">
    <location>
        <begin position="276"/>
        <end position="291"/>
    </location>
</feature>
<evidence type="ECO:0000256" key="1">
    <source>
        <dbReference type="ARBA" id="ARBA00022884"/>
    </source>
</evidence>
<feature type="compositionally biased region" description="Low complexity" evidence="3">
    <location>
        <begin position="170"/>
        <end position="183"/>
    </location>
</feature>
<dbReference type="GO" id="GO:0005730">
    <property type="term" value="C:nucleolus"/>
    <property type="evidence" value="ECO:0007669"/>
    <property type="project" value="TreeGrafter"/>
</dbReference>
<feature type="compositionally biased region" description="Polar residues" evidence="3">
    <location>
        <begin position="300"/>
        <end position="309"/>
    </location>
</feature>
<protein>
    <recommendedName>
        <fullName evidence="4">RRM domain-containing protein</fullName>
    </recommendedName>
</protein>
<dbReference type="OrthoDB" id="48651at2759"/>
<feature type="compositionally biased region" description="Basic and acidic residues" evidence="3">
    <location>
        <begin position="382"/>
        <end position="433"/>
    </location>
</feature>
<gene>
    <name evidence="5" type="ORF">EHS25_005786</name>
</gene>
<dbReference type="InterPro" id="IPR000504">
    <property type="entry name" value="RRM_dom"/>
</dbReference>
<feature type="region of interest" description="Disordered" evidence="3">
    <location>
        <begin position="1"/>
        <end position="68"/>
    </location>
</feature>
<dbReference type="EMBL" id="RSCD01000026">
    <property type="protein sequence ID" value="RSH82796.1"/>
    <property type="molecule type" value="Genomic_DNA"/>
</dbReference>
<keyword evidence="1 2" id="KW-0694">RNA-binding</keyword>
<dbReference type="GO" id="GO:0003723">
    <property type="term" value="F:RNA binding"/>
    <property type="evidence" value="ECO:0007669"/>
    <property type="project" value="UniProtKB-UniRule"/>
</dbReference>
<dbReference type="InterPro" id="IPR012677">
    <property type="entry name" value="Nucleotide-bd_a/b_plait_sf"/>
</dbReference>
<evidence type="ECO:0000256" key="3">
    <source>
        <dbReference type="SAM" id="MobiDB-lite"/>
    </source>
</evidence>
<dbReference type="Gene3D" id="3.30.70.330">
    <property type="match status" value="1"/>
</dbReference>
<dbReference type="STRING" id="1890683.A0A427XV40"/>
<dbReference type="SMART" id="SM00360">
    <property type="entry name" value="RRM"/>
    <property type="match status" value="1"/>
</dbReference>
<evidence type="ECO:0000313" key="5">
    <source>
        <dbReference type="EMBL" id="RSH82796.1"/>
    </source>
</evidence>